<protein>
    <submittedName>
        <fullName evidence="1">Uncharacterized protein</fullName>
    </submittedName>
</protein>
<organism evidence="1 2">
    <name type="scientific">Halorubrum sodomense tailed virus 2</name>
    <dbReference type="NCBI Taxonomy" id="1262527"/>
    <lineage>
        <taxon>Viruses</taxon>
        <taxon>Duplodnaviria</taxon>
        <taxon>Heunggongvirae</taxon>
        <taxon>Uroviricota</taxon>
        <taxon>Caudoviricetes</taxon>
        <taxon>Thumleimavirales</taxon>
        <taxon>Hafunaviridae</taxon>
        <taxon>Mincapvirus</taxon>
        <taxon>Mincapvirus eilatense</taxon>
        <taxon>Mincapvirus HSTV2</taxon>
    </lineage>
</organism>
<accession>L7TN92</accession>
<dbReference type="RefSeq" id="YP_007379137.1">
    <property type="nucleotide sequence ID" value="NC_020159.1"/>
</dbReference>
<gene>
    <name evidence="1" type="primary">58</name>
    <name evidence="1" type="ORF">HSTV2_58</name>
</gene>
<sequence length="113" mass="12554">MKVRTERTTTRGESVVEMYEGELFVHPPYSRPAMDGQKLLGRVTAVTDVGSGRVTLESPDGDLRTYEEITAVKLPPMVEKVRLEFTALSPKMLRLGHLIGIEHGNESPDSQTD</sequence>
<dbReference type="OrthoDB" id="31877at10239"/>
<dbReference type="KEGG" id="vg:14477196"/>
<dbReference type="GeneID" id="14477196"/>
<dbReference type="EMBL" id="KC117376">
    <property type="protein sequence ID" value="AGC34327.1"/>
    <property type="molecule type" value="Genomic_DNA"/>
</dbReference>
<dbReference type="Proteomes" id="UP000011138">
    <property type="component" value="Segment"/>
</dbReference>
<evidence type="ECO:0000313" key="2">
    <source>
        <dbReference type="Proteomes" id="UP000011138"/>
    </source>
</evidence>
<evidence type="ECO:0000313" key="1">
    <source>
        <dbReference type="EMBL" id="AGC34327.1"/>
    </source>
</evidence>
<keyword evidence="2" id="KW-1185">Reference proteome</keyword>
<proteinExistence type="predicted"/>
<reference evidence="1 2" key="1">
    <citation type="journal article" date="2013" name="J. Virol.">
        <title>Insights into head-tailed viruses infecting extremely halophilic archaea.</title>
        <authorList>
            <person name="Pietila M.K."/>
            <person name="Laurinmaki P."/>
            <person name="Russell D.A."/>
            <person name="Ko C.C."/>
            <person name="Jacobs-Sera D."/>
            <person name="Butcher S.J."/>
            <person name="Bamford D.H."/>
            <person name="Hendrix R.W."/>
        </authorList>
    </citation>
    <scope>NUCLEOTIDE SEQUENCE [LARGE SCALE GENOMIC DNA]</scope>
</reference>
<name>L7TN92_9CAUD</name>